<evidence type="ECO:0000313" key="2">
    <source>
        <dbReference type="EMBL" id="MWV44890.1"/>
    </source>
</evidence>
<dbReference type="EMBL" id="WUBI01000002">
    <property type="protein sequence ID" value="MWV44890.1"/>
    <property type="molecule type" value="Genomic_DNA"/>
</dbReference>
<dbReference type="InterPro" id="IPR027417">
    <property type="entry name" value="P-loop_NTPase"/>
</dbReference>
<dbReference type="InterPro" id="IPR008145">
    <property type="entry name" value="GK/Ca_channel_bsu"/>
</dbReference>
<comment type="caution">
    <text evidence="2">The sequence shown here is derived from an EMBL/GenBank/DDBJ whole genome shotgun (WGS) entry which is preliminary data.</text>
</comment>
<sequence length="174" mass="20594">MKKVYCLMAYSGAGKTEVAKALEQKGYNVLQSYTTRSPRSENEWGHTFCSYEEYEKFKENDDIAAYTYFDGNHYFSTKKQLNETDIYVIDPDGITYLKENVKDIEFVTIYLKVDKKARMKRMFVRGDDVDQMLSRINGDGLKFRKKRFDYQVINYEFDKAVNIIEYIMKVENSN</sequence>
<protein>
    <submittedName>
        <fullName evidence="2">AAA family ATPase</fullName>
    </submittedName>
</protein>
<dbReference type="Pfam" id="PF00625">
    <property type="entry name" value="Guanylate_kin"/>
    <property type="match status" value="1"/>
</dbReference>
<name>A0A7X3IJK5_9BACL</name>
<keyword evidence="3" id="KW-1185">Reference proteome</keyword>
<dbReference type="SUPFAM" id="SSF52540">
    <property type="entry name" value="P-loop containing nucleoside triphosphate hydrolases"/>
    <property type="match status" value="1"/>
</dbReference>
<dbReference type="Proteomes" id="UP000460318">
    <property type="component" value="Unassembled WGS sequence"/>
</dbReference>
<dbReference type="RefSeq" id="WP_160498501.1">
    <property type="nucleotide sequence ID" value="NZ_WUBI01000002.1"/>
</dbReference>
<dbReference type="PROSITE" id="PS50052">
    <property type="entry name" value="GUANYLATE_KINASE_2"/>
    <property type="match status" value="1"/>
</dbReference>
<evidence type="ECO:0000259" key="1">
    <source>
        <dbReference type="PROSITE" id="PS50052"/>
    </source>
</evidence>
<proteinExistence type="predicted"/>
<reference evidence="2 3" key="1">
    <citation type="submission" date="2019-12" db="EMBL/GenBank/DDBJ databases">
        <title>Paenibacillus sp. nov., an endophytic bacterium isolated from the stem of Dendrobium.</title>
        <authorList>
            <person name="Zhao R."/>
        </authorList>
    </citation>
    <scope>NUCLEOTIDE SEQUENCE [LARGE SCALE GENOMIC DNA]</scope>
    <source>
        <strain evidence="2 3">HJL G12</strain>
    </source>
</reference>
<feature type="domain" description="Guanylate kinase-like" evidence="1">
    <location>
        <begin position="2"/>
        <end position="169"/>
    </location>
</feature>
<gene>
    <name evidence="2" type="ORF">GRF59_14810</name>
</gene>
<dbReference type="Gene3D" id="3.40.50.300">
    <property type="entry name" value="P-loop containing nucleotide triphosphate hydrolases"/>
    <property type="match status" value="1"/>
</dbReference>
<organism evidence="2 3">
    <name type="scientific">Paenibacillus dendrobii</name>
    <dbReference type="NCBI Taxonomy" id="2691084"/>
    <lineage>
        <taxon>Bacteria</taxon>
        <taxon>Bacillati</taxon>
        <taxon>Bacillota</taxon>
        <taxon>Bacilli</taxon>
        <taxon>Bacillales</taxon>
        <taxon>Paenibacillaceae</taxon>
        <taxon>Paenibacillus</taxon>
    </lineage>
</organism>
<dbReference type="AlphaFoldDB" id="A0A7X3IJK5"/>
<dbReference type="InterPro" id="IPR008144">
    <property type="entry name" value="Guanylate_kin-like_dom"/>
</dbReference>
<accession>A0A7X3IJK5</accession>
<evidence type="ECO:0000313" key="3">
    <source>
        <dbReference type="Proteomes" id="UP000460318"/>
    </source>
</evidence>
<dbReference type="SMART" id="SM00072">
    <property type="entry name" value="GuKc"/>
    <property type="match status" value="1"/>
</dbReference>